<dbReference type="RefSeq" id="WP_021112819.1">
    <property type="nucleotide sequence ID" value="NZ_CBCRUP010000006.1"/>
</dbReference>
<dbReference type="Proteomes" id="UP001222296">
    <property type="component" value="Chromosome"/>
</dbReference>
<feature type="transmembrane region" description="Helical" evidence="2">
    <location>
        <begin position="6"/>
        <end position="38"/>
    </location>
</feature>
<accession>A0A084F0U9</accession>
<evidence type="ECO:0000313" key="5">
    <source>
        <dbReference type="Proteomes" id="UP001148834"/>
    </source>
</evidence>
<name>A0A084F0U9_GLAPU</name>
<keyword evidence="2" id="KW-1133">Transmembrane helix</keyword>
<dbReference type="Proteomes" id="UP001148834">
    <property type="component" value="Unassembled WGS sequence"/>
</dbReference>
<keyword evidence="1" id="KW-1003">Cell membrane</keyword>
<protein>
    <recommendedName>
        <fullName evidence="1">Inner membrane protein</fullName>
    </recommendedName>
</protein>
<dbReference type="EMBL" id="CP121769">
    <property type="protein sequence ID" value="WGE10356.1"/>
    <property type="molecule type" value="Genomic_DNA"/>
</dbReference>
<reference evidence="3" key="1">
    <citation type="submission" date="2022-09" db="EMBL/GenBank/DDBJ databases">
        <title>Molecular characterization of Glaesserella parasuis strains circulating in commercial swine farms using whole-genome sequencing.</title>
        <authorList>
            <person name="Mugabi R."/>
            <person name="Clavijo M."/>
            <person name="Li G."/>
        </authorList>
    </citation>
    <scope>NUCLEOTIDE SEQUENCE</scope>
    <source>
        <strain evidence="3">0435-53</strain>
    </source>
</reference>
<keyword evidence="2" id="KW-0812">Transmembrane</keyword>
<sequence length="120" mass="13786">MKALFILLGFISIILGLIGIIVPGLPTTPFLLLALYCFGKSSERLTQWFLSTTIYSKYLKSFDQTRAMTLKQKISILAFSVPFCIFAFFVIPHIIGKLILIAVIIFQYYYFIFKIKTLEK</sequence>
<dbReference type="OrthoDB" id="5690292at2"/>
<gene>
    <name evidence="3" type="ORF">N5925_04895</name>
    <name evidence="4" type="ORF">QBL01_01680</name>
</gene>
<dbReference type="AlphaFoldDB" id="A0A084F0U9"/>
<dbReference type="PANTHER" id="PTHR35813">
    <property type="entry name" value="INNER MEMBRANE PROTEIN YBAN"/>
    <property type="match status" value="1"/>
</dbReference>
<comment type="subcellular location">
    <subcellularLocation>
        <location evidence="1">Cell inner membrane</location>
        <topology evidence="1">Multi-pass membrane protein</topology>
    </subcellularLocation>
</comment>
<dbReference type="InterPro" id="IPR007401">
    <property type="entry name" value="DUF454"/>
</dbReference>
<dbReference type="EMBL" id="JAODIR010000019">
    <property type="protein sequence ID" value="MDD2167956.1"/>
    <property type="molecule type" value="Genomic_DNA"/>
</dbReference>
<dbReference type="GO" id="GO:0005886">
    <property type="term" value="C:plasma membrane"/>
    <property type="evidence" value="ECO:0007669"/>
    <property type="project" value="UniProtKB-SubCell"/>
</dbReference>
<dbReference type="Pfam" id="PF04304">
    <property type="entry name" value="DUF454"/>
    <property type="match status" value="1"/>
</dbReference>
<feature type="transmembrane region" description="Helical" evidence="2">
    <location>
        <begin position="98"/>
        <end position="115"/>
    </location>
</feature>
<reference evidence="4" key="2">
    <citation type="submission" date="2023-04" db="EMBL/GenBank/DDBJ databases">
        <title>Molecular characterization of the Integrative and Conjugative elements harboring multidrug-resistance gene from Glaesserella (Haemophilus) parasuis.</title>
        <authorList>
            <person name="Che Y."/>
            <person name="Zhou L."/>
        </authorList>
    </citation>
    <scope>NUCLEOTIDE SEQUENCE</scope>
    <source>
        <strain evidence="4">Z44</strain>
    </source>
</reference>
<organism evidence="3 5">
    <name type="scientific">Glaesserella parasuis</name>
    <name type="common">Haemophilus parasuis</name>
    <dbReference type="NCBI Taxonomy" id="738"/>
    <lineage>
        <taxon>Bacteria</taxon>
        <taxon>Pseudomonadati</taxon>
        <taxon>Pseudomonadota</taxon>
        <taxon>Gammaproteobacteria</taxon>
        <taxon>Pasteurellales</taxon>
        <taxon>Pasteurellaceae</taxon>
        <taxon>Glaesserella</taxon>
    </lineage>
</organism>
<evidence type="ECO:0000313" key="4">
    <source>
        <dbReference type="EMBL" id="WGE10356.1"/>
    </source>
</evidence>
<evidence type="ECO:0000313" key="3">
    <source>
        <dbReference type="EMBL" id="MDD2167956.1"/>
    </source>
</evidence>
<keyword evidence="1" id="KW-0997">Cell inner membrane</keyword>
<evidence type="ECO:0000256" key="1">
    <source>
        <dbReference type="PIRNR" id="PIRNR016789"/>
    </source>
</evidence>
<proteinExistence type="predicted"/>
<dbReference type="PANTHER" id="PTHR35813:SF1">
    <property type="entry name" value="INNER MEMBRANE PROTEIN YBAN"/>
    <property type="match status" value="1"/>
</dbReference>
<keyword evidence="1 2" id="KW-0472">Membrane</keyword>
<dbReference type="PIRSF" id="PIRSF016789">
    <property type="entry name" value="DUF454"/>
    <property type="match status" value="1"/>
</dbReference>
<evidence type="ECO:0000256" key="2">
    <source>
        <dbReference type="SAM" id="Phobius"/>
    </source>
</evidence>